<reference evidence="2" key="1">
    <citation type="submission" date="2021-01" db="EMBL/GenBank/DDBJ databases">
        <authorList>
            <consortium name="Genoscope - CEA"/>
            <person name="William W."/>
        </authorList>
    </citation>
    <scope>NUCLEOTIDE SEQUENCE</scope>
</reference>
<evidence type="ECO:0000256" key="1">
    <source>
        <dbReference type="PROSITE-ProRule" id="PRU00221"/>
    </source>
</evidence>
<comment type="caution">
    <text evidence="2">The sequence shown here is derived from an EMBL/GenBank/DDBJ whole genome shotgun (WGS) entry which is preliminary data.</text>
</comment>
<dbReference type="GO" id="GO:0016226">
    <property type="term" value="P:iron-sulfur cluster assembly"/>
    <property type="evidence" value="ECO:0007669"/>
    <property type="project" value="TreeGrafter"/>
</dbReference>
<protein>
    <submittedName>
        <fullName evidence="2">Uncharacterized protein</fullName>
    </submittedName>
</protein>
<feature type="repeat" description="WD" evidence="1">
    <location>
        <begin position="371"/>
        <end position="403"/>
    </location>
</feature>
<dbReference type="InterPro" id="IPR001680">
    <property type="entry name" value="WD40_rpt"/>
</dbReference>
<accession>A0A8S1LMP3</accession>
<feature type="repeat" description="WD" evidence="1">
    <location>
        <begin position="415"/>
        <end position="446"/>
    </location>
</feature>
<evidence type="ECO:0000313" key="3">
    <source>
        <dbReference type="Proteomes" id="UP000688137"/>
    </source>
</evidence>
<keyword evidence="3" id="KW-1185">Reference proteome</keyword>
<keyword evidence="1" id="KW-0853">WD repeat</keyword>
<proteinExistence type="predicted"/>
<dbReference type="PROSITE" id="PS50082">
    <property type="entry name" value="WD_REPEATS_2"/>
    <property type="match status" value="2"/>
</dbReference>
<name>A0A8S1LMP3_PARPR</name>
<dbReference type="AlphaFoldDB" id="A0A8S1LMP3"/>
<dbReference type="Proteomes" id="UP000688137">
    <property type="component" value="Unassembled WGS sequence"/>
</dbReference>
<dbReference type="Pfam" id="PF00400">
    <property type="entry name" value="WD40"/>
    <property type="match status" value="2"/>
</dbReference>
<dbReference type="SMART" id="SM00320">
    <property type="entry name" value="WD40"/>
    <property type="match status" value="3"/>
</dbReference>
<dbReference type="PANTHER" id="PTHR19920">
    <property type="entry name" value="WD40 PROTEIN CIAO1"/>
    <property type="match status" value="1"/>
</dbReference>
<dbReference type="GO" id="GO:0097361">
    <property type="term" value="C:cytosolic [4Fe-4S] assembly targeting complex"/>
    <property type="evidence" value="ECO:0007669"/>
    <property type="project" value="TreeGrafter"/>
</dbReference>
<dbReference type="PROSITE" id="PS50294">
    <property type="entry name" value="WD_REPEATS_REGION"/>
    <property type="match status" value="2"/>
</dbReference>
<evidence type="ECO:0000313" key="2">
    <source>
        <dbReference type="EMBL" id="CAD8066623.1"/>
    </source>
</evidence>
<dbReference type="EMBL" id="CAJJDM010000038">
    <property type="protein sequence ID" value="CAD8066623.1"/>
    <property type="molecule type" value="Genomic_DNA"/>
</dbReference>
<dbReference type="PANTHER" id="PTHR19920:SF0">
    <property type="entry name" value="CYTOSOLIC IRON-SULFUR PROTEIN ASSEMBLY PROTEIN CIAO1-RELATED"/>
    <property type="match status" value="1"/>
</dbReference>
<organism evidence="2 3">
    <name type="scientific">Paramecium primaurelia</name>
    <dbReference type="NCBI Taxonomy" id="5886"/>
    <lineage>
        <taxon>Eukaryota</taxon>
        <taxon>Sar</taxon>
        <taxon>Alveolata</taxon>
        <taxon>Ciliophora</taxon>
        <taxon>Intramacronucleata</taxon>
        <taxon>Oligohymenophorea</taxon>
        <taxon>Peniculida</taxon>
        <taxon>Parameciidae</taxon>
        <taxon>Paramecium</taxon>
    </lineage>
</organism>
<sequence>MHFKKQDLIKSQIMQLINHLGTSSWIHPLNPFLFIIIKKSKKNQHRGKPFLYGKHQKKQNIHFNLNYNKMKINSNKNLFFNQMYKPKMIENQQDFCCSKGHKLPVVTIALDPKLSRNQRLMCTECLENTYIDYKVVGLKKVIQEIEEKWIKKMETVENIMQNQFKLIESLNNIVVQMKSHLLQQLDQLIAIIIEWIKNLKQQRSSYTQYSFFEEFEIIFLNQNKVDTTLQIQEIQKTNFSWSSKFNSKIKQFNSFVGYDKCMELLVCLELGSQKFTLNDQQEQINIQNKNQEIESLNTKIKIPSSEIIQSSHQSNFKSFNYQIVEECQFSQSELCFALAIDKDCSTLVAGCESLIKVFEFNKGIIKQIQTLTKHKDSVFTLNFMQKSKQFISGSRDKSIIIWKYQKNLWSYQQILNGHNNSIQCLVVNNNEDLIISGSEDKTIKFWIKKNEWMCQQTIDDHSNRILGLKLSHVEMIKIQQQQNNQDRIQSGKQYKRLKLNSMDIEYVCFIDNNMFTFSQRDKEQISVFEMNPNNKQFTKTRDITIKCGKDNFSRFPQQYINSKCILVSKNGEYVNLIRKQQNGEFRTEQSIHFGINCLYGVMSDDGEYLITWDDKSNIIQIRRYKEQ</sequence>
<gene>
    <name evidence="2" type="ORF">PPRIM_AZ9-3.1.T0390211</name>
</gene>